<dbReference type="SUPFAM" id="SSF46689">
    <property type="entry name" value="Homeodomain-like"/>
    <property type="match status" value="2"/>
</dbReference>
<dbReference type="PROSITE" id="PS00041">
    <property type="entry name" value="HTH_ARAC_FAMILY_1"/>
    <property type="match status" value="1"/>
</dbReference>
<evidence type="ECO:0000256" key="4">
    <source>
        <dbReference type="ARBA" id="ARBA00023163"/>
    </source>
</evidence>
<dbReference type="OrthoDB" id="1050625at2"/>
<keyword evidence="2" id="KW-0238">DNA-binding</keyword>
<dbReference type="RefSeq" id="WP_130361426.1">
    <property type="nucleotide sequence ID" value="NZ_SGXC01000003.1"/>
</dbReference>
<keyword evidence="1" id="KW-0805">Transcription regulation</keyword>
<dbReference type="InterPro" id="IPR018062">
    <property type="entry name" value="HTH_AraC-typ_CS"/>
</dbReference>
<dbReference type="InterPro" id="IPR009057">
    <property type="entry name" value="Homeodomain-like_sf"/>
</dbReference>
<sequence>MPDAPINRTSEFLPHTAFWIRDQATSVGQPPLHKHEYFQIYVNLAGRTEHVLGATVRPILPGTLSFIMPLRVHCIRHVEPAEFFVINFRRDFLRPESRIDLLELEDVSIDEMPELAPFLYQEHLDFELGADELDEVRRLCLRMQAEHGRGGFYAAEFIRADLFRLIGLVCRRHQDDLQALARTSMLQGSRRASLARVSRFMREHLAEPITLADAAAAAYLSTHYLAHLLKRETGRTFTEILADQRMDLACRMLAGSSRPIAEIAASVGFPDEAYFARRFRQLRGVTPSAYRGQAAGRENPAEAWQAS</sequence>
<dbReference type="PRINTS" id="PR00032">
    <property type="entry name" value="HTHARAC"/>
</dbReference>
<evidence type="ECO:0000256" key="3">
    <source>
        <dbReference type="ARBA" id="ARBA00023159"/>
    </source>
</evidence>
<dbReference type="GO" id="GO:0043565">
    <property type="term" value="F:sequence-specific DNA binding"/>
    <property type="evidence" value="ECO:0007669"/>
    <property type="project" value="InterPro"/>
</dbReference>
<organism evidence="6 7">
    <name type="scientific">Pigmentiphaga kullae</name>
    <dbReference type="NCBI Taxonomy" id="151784"/>
    <lineage>
        <taxon>Bacteria</taxon>
        <taxon>Pseudomonadati</taxon>
        <taxon>Pseudomonadota</taxon>
        <taxon>Betaproteobacteria</taxon>
        <taxon>Burkholderiales</taxon>
        <taxon>Alcaligenaceae</taxon>
        <taxon>Pigmentiphaga</taxon>
    </lineage>
</organism>
<reference evidence="6 7" key="1">
    <citation type="submission" date="2019-02" db="EMBL/GenBank/DDBJ databases">
        <title>Genomic Encyclopedia of Type Strains, Phase IV (KMG-IV): sequencing the most valuable type-strain genomes for metagenomic binning, comparative biology and taxonomic classification.</title>
        <authorList>
            <person name="Goeker M."/>
        </authorList>
    </citation>
    <scope>NUCLEOTIDE SEQUENCE [LARGE SCALE GENOMIC DNA]</scope>
    <source>
        <strain evidence="6 7">K24</strain>
    </source>
</reference>
<evidence type="ECO:0000313" key="7">
    <source>
        <dbReference type="Proteomes" id="UP000292445"/>
    </source>
</evidence>
<dbReference type="InterPro" id="IPR018060">
    <property type="entry name" value="HTH_AraC"/>
</dbReference>
<dbReference type="SMART" id="SM00342">
    <property type="entry name" value="HTH_ARAC"/>
    <property type="match status" value="1"/>
</dbReference>
<dbReference type="InterPro" id="IPR020449">
    <property type="entry name" value="Tscrpt_reg_AraC-type_HTH"/>
</dbReference>
<dbReference type="Gene3D" id="2.60.120.10">
    <property type="entry name" value="Jelly Rolls"/>
    <property type="match status" value="1"/>
</dbReference>
<dbReference type="Gene3D" id="1.10.10.60">
    <property type="entry name" value="Homeodomain-like"/>
    <property type="match status" value="2"/>
</dbReference>
<dbReference type="InterPro" id="IPR050204">
    <property type="entry name" value="AraC_XylS_family_regulators"/>
</dbReference>
<dbReference type="GO" id="GO:0003700">
    <property type="term" value="F:DNA-binding transcription factor activity"/>
    <property type="evidence" value="ECO:0007669"/>
    <property type="project" value="InterPro"/>
</dbReference>
<evidence type="ECO:0000259" key="5">
    <source>
        <dbReference type="PROSITE" id="PS01124"/>
    </source>
</evidence>
<evidence type="ECO:0000313" key="6">
    <source>
        <dbReference type="EMBL" id="RZS78594.1"/>
    </source>
</evidence>
<dbReference type="Proteomes" id="UP000292445">
    <property type="component" value="Unassembled WGS sequence"/>
</dbReference>
<keyword evidence="3" id="KW-0010">Activator</keyword>
<proteinExistence type="predicted"/>
<comment type="caution">
    <text evidence="6">The sequence shown here is derived from an EMBL/GenBank/DDBJ whole genome shotgun (WGS) entry which is preliminary data.</text>
</comment>
<feature type="domain" description="HTH araC/xylS-type" evidence="5">
    <location>
        <begin position="195"/>
        <end position="293"/>
    </location>
</feature>
<dbReference type="PROSITE" id="PS01124">
    <property type="entry name" value="HTH_ARAC_FAMILY_2"/>
    <property type="match status" value="1"/>
</dbReference>
<keyword evidence="4" id="KW-0804">Transcription</keyword>
<dbReference type="PANTHER" id="PTHR46796">
    <property type="entry name" value="HTH-TYPE TRANSCRIPTIONAL ACTIVATOR RHAS-RELATED"/>
    <property type="match status" value="1"/>
</dbReference>
<name>A0A4Q7N9B6_9BURK</name>
<dbReference type="InterPro" id="IPR014710">
    <property type="entry name" value="RmlC-like_jellyroll"/>
</dbReference>
<dbReference type="InterPro" id="IPR037923">
    <property type="entry name" value="HTH-like"/>
</dbReference>
<dbReference type="Pfam" id="PF12833">
    <property type="entry name" value="HTH_18"/>
    <property type="match status" value="1"/>
</dbReference>
<evidence type="ECO:0000256" key="1">
    <source>
        <dbReference type="ARBA" id="ARBA00023015"/>
    </source>
</evidence>
<protein>
    <submittedName>
        <fullName evidence="6">AraC family transcriptional regulator</fullName>
    </submittedName>
</protein>
<evidence type="ECO:0000256" key="2">
    <source>
        <dbReference type="ARBA" id="ARBA00023125"/>
    </source>
</evidence>
<dbReference type="EMBL" id="SGXC01000003">
    <property type="protein sequence ID" value="RZS78594.1"/>
    <property type="molecule type" value="Genomic_DNA"/>
</dbReference>
<accession>A0A4Q7N9B6</accession>
<keyword evidence="7" id="KW-1185">Reference proteome</keyword>
<dbReference type="AlphaFoldDB" id="A0A4Q7N9B6"/>
<gene>
    <name evidence="6" type="ORF">EV675_5249</name>
</gene>
<dbReference type="SUPFAM" id="SSF51215">
    <property type="entry name" value="Regulatory protein AraC"/>
    <property type="match status" value="1"/>
</dbReference>